<sequence length="396" mass="42434">MSLLGSSPGARPGRIGARLVPRTGDFLSWWGRSLASLLPRGWRRLLGIGRGRLLLQVDGDTVHLRLQQEGELRDLAVVPLAAGNAIDDAAAAPLPADPLASLLDARLSELPRWLLLAPAHSLRRRISLPAAAGDRLRDVVGFEIDRQTPFTAGDVAFDARVLARRDNDGQLDAELVAVPRQVLEPQLERVGRIAPTLAGVDVAAADGMPLGVNLLPAARRSRTRDPWMRWNLVLATVALAGVGACMWQLLDNRRAAAERFEQEIATQARAGRQASAQRQELATLIAGQAFLDNARAQRPAATEVIDELTRRIPDGTYLEKISLDDRQLMLIGLSGEAAGLIGRLQGAELWRSPALAGALQPDPSSGRDRFTLTASLAPVPAAAKPGPEVDNDDPGA</sequence>
<keyword evidence="3" id="KW-1185">Reference proteome</keyword>
<organism evidence="2 3">
    <name type="scientific">Lysobacter spongiicola DSM 21749</name>
    <dbReference type="NCBI Taxonomy" id="1122188"/>
    <lineage>
        <taxon>Bacteria</taxon>
        <taxon>Pseudomonadati</taxon>
        <taxon>Pseudomonadota</taxon>
        <taxon>Gammaproteobacteria</taxon>
        <taxon>Lysobacterales</taxon>
        <taxon>Lysobacteraceae</taxon>
        <taxon>Novilysobacter</taxon>
    </lineage>
</organism>
<dbReference type="PANTHER" id="PTHR40278:SF1">
    <property type="entry name" value="DNA UTILIZATION PROTEIN HOFN"/>
    <property type="match status" value="1"/>
</dbReference>
<dbReference type="OrthoDB" id="5621075at2"/>
<name>A0A1T4RVX6_9GAMM</name>
<evidence type="ECO:0000313" key="3">
    <source>
        <dbReference type="Proteomes" id="UP000190061"/>
    </source>
</evidence>
<dbReference type="Pfam" id="PF05137">
    <property type="entry name" value="PilN"/>
    <property type="match status" value="1"/>
</dbReference>
<evidence type="ECO:0000256" key="1">
    <source>
        <dbReference type="SAM" id="MobiDB-lite"/>
    </source>
</evidence>
<feature type="region of interest" description="Disordered" evidence="1">
    <location>
        <begin position="359"/>
        <end position="396"/>
    </location>
</feature>
<dbReference type="InterPro" id="IPR007813">
    <property type="entry name" value="PilN"/>
</dbReference>
<proteinExistence type="predicted"/>
<dbReference type="InterPro" id="IPR052534">
    <property type="entry name" value="Extracell_DNA_Util/SecSys_Comp"/>
</dbReference>
<dbReference type="STRING" id="1122188.SAMN02745674_02406"/>
<dbReference type="AlphaFoldDB" id="A0A1T4RVX6"/>
<dbReference type="Gene3D" id="3.30.1490.300">
    <property type="match status" value="1"/>
</dbReference>
<evidence type="ECO:0000313" key="2">
    <source>
        <dbReference type="EMBL" id="SKA20123.1"/>
    </source>
</evidence>
<gene>
    <name evidence="2" type="ORF">SAMN02745674_02406</name>
</gene>
<dbReference type="SUPFAM" id="SSF53067">
    <property type="entry name" value="Actin-like ATPase domain"/>
    <property type="match status" value="1"/>
</dbReference>
<dbReference type="PANTHER" id="PTHR40278">
    <property type="entry name" value="DNA UTILIZATION PROTEIN HOFN"/>
    <property type="match status" value="1"/>
</dbReference>
<dbReference type="EMBL" id="FUXP01000011">
    <property type="protein sequence ID" value="SKA20123.1"/>
    <property type="molecule type" value="Genomic_DNA"/>
</dbReference>
<accession>A0A1T4RVX6</accession>
<reference evidence="2 3" key="1">
    <citation type="submission" date="2017-02" db="EMBL/GenBank/DDBJ databases">
        <authorList>
            <person name="Peterson S.W."/>
        </authorList>
    </citation>
    <scope>NUCLEOTIDE SEQUENCE [LARGE SCALE GENOMIC DNA]</scope>
    <source>
        <strain evidence="2 3">DSM 21749</strain>
    </source>
</reference>
<dbReference type="RefSeq" id="WP_078758951.1">
    <property type="nucleotide sequence ID" value="NZ_FUXP01000011.1"/>
</dbReference>
<dbReference type="Proteomes" id="UP000190061">
    <property type="component" value="Unassembled WGS sequence"/>
</dbReference>
<dbReference type="InterPro" id="IPR043129">
    <property type="entry name" value="ATPase_NBD"/>
</dbReference>
<protein>
    <submittedName>
        <fullName evidence="2">General secretion pathway protein L</fullName>
    </submittedName>
</protein>